<evidence type="ECO:0000256" key="1">
    <source>
        <dbReference type="SAM" id="MobiDB-lite"/>
    </source>
</evidence>
<dbReference type="Proteomes" id="UP000324222">
    <property type="component" value="Unassembled WGS sequence"/>
</dbReference>
<comment type="caution">
    <text evidence="2">The sequence shown here is derived from an EMBL/GenBank/DDBJ whole genome shotgun (WGS) entry which is preliminary data.</text>
</comment>
<evidence type="ECO:0000313" key="3">
    <source>
        <dbReference type="Proteomes" id="UP000324222"/>
    </source>
</evidence>
<dbReference type="AlphaFoldDB" id="A0A5B7HYR5"/>
<name>A0A5B7HYR5_PORTR</name>
<protein>
    <submittedName>
        <fullName evidence="2">Uncharacterized protein</fullName>
    </submittedName>
</protein>
<evidence type="ECO:0000313" key="2">
    <source>
        <dbReference type="EMBL" id="MPC74829.1"/>
    </source>
</evidence>
<gene>
    <name evidence="2" type="ORF">E2C01_069205</name>
</gene>
<feature type="region of interest" description="Disordered" evidence="1">
    <location>
        <begin position="37"/>
        <end position="76"/>
    </location>
</feature>
<sequence length="76" mass="8103">MTTTVTTTTTTVTTTTVTTKTVTTKTTTTTTTTRTTTCLTTCPRSPVARRSIHTGETAQPPHRPPLSHPADTTLNN</sequence>
<accession>A0A5B7HYR5</accession>
<reference evidence="2 3" key="1">
    <citation type="submission" date="2019-05" db="EMBL/GenBank/DDBJ databases">
        <title>Another draft genome of Portunus trituberculatus and its Hox gene families provides insights of decapod evolution.</title>
        <authorList>
            <person name="Jeong J.-H."/>
            <person name="Song I."/>
            <person name="Kim S."/>
            <person name="Choi T."/>
            <person name="Kim D."/>
            <person name="Ryu S."/>
            <person name="Kim W."/>
        </authorList>
    </citation>
    <scope>NUCLEOTIDE SEQUENCE [LARGE SCALE GENOMIC DNA]</scope>
    <source>
        <tissue evidence="2">Muscle</tissue>
    </source>
</reference>
<keyword evidence="3" id="KW-1185">Reference proteome</keyword>
<dbReference type="EMBL" id="VSRR010039794">
    <property type="protein sequence ID" value="MPC74829.1"/>
    <property type="molecule type" value="Genomic_DNA"/>
</dbReference>
<proteinExistence type="predicted"/>
<organism evidence="2 3">
    <name type="scientific">Portunus trituberculatus</name>
    <name type="common">Swimming crab</name>
    <name type="synonym">Neptunus trituberculatus</name>
    <dbReference type="NCBI Taxonomy" id="210409"/>
    <lineage>
        <taxon>Eukaryota</taxon>
        <taxon>Metazoa</taxon>
        <taxon>Ecdysozoa</taxon>
        <taxon>Arthropoda</taxon>
        <taxon>Crustacea</taxon>
        <taxon>Multicrustacea</taxon>
        <taxon>Malacostraca</taxon>
        <taxon>Eumalacostraca</taxon>
        <taxon>Eucarida</taxon>
        <taxon>Decapoda</taxon>
        <taxon>Pleocyemata</taxon>
        <taxon>Brachyura</taxon>
        <taxon>Eubrachyura</taxon>
        <taxon>Portunoidea</taxon>
        <taxon>Portunidae</taxon>
        <taxon>Portuninae</taxon>
        <taxon>Portunus</taxon>
    </lineage>
</organism>